<feature type="domain" description="Aminoacyl-transfer RNA synthetases class-II family profile" evidence="18">
    <location>
        <begin position="172"/>
        <end position="406"/>
    </location>
</feature>
<comment type="catalytic activity">
    <reaction evidence="13">
        <text>tRNA(Ser) + L-serine + ATP = L-seryl-tRNA(Ser) + AMP + diphosphate + H(+)</text>
        <dbReference type="Rhea" id="RHEA:12292"/>
        <dbReference type="Rhea" id="RHEA-COMP:9669"/>
        <dbReference type="Rhea" id="RHEA-COMP:9703"/>
        <dbReference type="ChEBI" id="CHEBI:15378"/>
        <dbReference type="ChEBI" id="CHEBI:30616"/>
        <dbReference type="ChEBI" id="CHEBI:33019"/>
        <dbReference type="ChEBI" id="CHEBI:33384"/>
        <dbReference type="ChEBI" id="CHEBI:78442"/>
        <dbReference type="ChEBI" id="CHEBI:78533"/>
        <dbReference type="ChEBI" id="CHEBI:456215"/>
        <dbReference type="EC" id="6.1.1.11"/>
    </reaction>
</comment>
<dbReference type="InterPro" id="IPR010978">
    <property type="entry name" value="tRNA-bd_arm"/>
</dbReference>
<dbReference type="Gene3D" id="3.30.930.10">
    <property type="entry name" value="Bira Bifunctional Protein, Domain 2"/>
    <property type="match status" value="1"/>
</dbReference>
<dbReference type="PANTHER" id="PTHR43697:SF1">
    <property type="entry name" value="SERINE--TRNA LIGASE"/>
    <property type="match status" value="1"/>
</dbReference>
<feature type="binding site" evidence="15">
    <location>
        <position position="379"/>
    </location>
    <ligand>
        <name>L-serine</name>
        <dbReference type="ChEBI" id="CHEBI:33384"/>
    </ligand>
</feature>
<dbReference type="InterPro" id="IPR002314">
    <property type="entry name" value="aa-tRNA-synt_IIb"/>
</dbReference>
<comment type="subcellular location">
    <subcellularLocation>
        <location evidence="1">Cytoplasm</location>
    </subcellularLocation>
</comment>
<evidence type="ECO:0000256" key="1">
    <source>
        <dbReference type="ARBA" id="ARBA00004496"/>
    </source>
</evidence>
<keyword evidence="6 19" id="KW-0436">Ligase</keyword>
<evidence type="ECO:0000256" key="11">
    <source>
        <dbReference type="ARBA" id="ARBA00039158"/>
    </source>
</evidence>
<dbReference type="STRING" id="1802362.A2806_03365"/>
<dbReference type="InterPro" id="IPR045864">
    <property type="entry name" value="aa-tRNA-synth_II/BPL/LPL"/>
</dbReference>
<dbReference type="NCBIfam" id="TIGR00414">
    <property type="entry name" value="serS"/>
    <property type="match status" value="1"/>
</dbReference>
<feature type="binding site" evidence="16">
    <location>
        <begin position="255"/>
        <end position="257"/>
    </location>
    <ligand>
        <name>ATP</name>
        <dbReference type="ChEBI" id="CHEBI:30616"/>
    </ligand>
</feature>
<evidence type="ECO:0000256" key="10">
    <source>
        <dbReference type="ARBA" id="ARBA00023146"/>
    </source>
</evidence>
<evidence type="ECO:0000256" key="16">
    <source>
        <dbReference type="PIRSR" id="PIRSR001529-2"/>
    </source>
</evidence>
<dbReference type="EMBL" id="MHSS01000015">
    <property type="protein sequence ID" value="OHA47631.1"/>
    <property type="molecule type" value="Genomic_DNA"/>
</dbReference>
<dbReference type="InterPro" id="IPR002317">
    <property type="entry name" value="Ser-tRNA-ligase_type_1"/>
</dbReference>
<proteinExistence type="inferred from homology"/>
<comment type="catalytic activity">
    <reaction evidence="12">
        <text>tRNA(Sec) + L-serine + ATP = L-seryl-tRNA(Sec) + AMP + diphosphate + H(+)</text>
        <dbReference type="Rhea" id="RHEA:42580"/>
        <dbReference type="Rhea" id="RHEA-COMP:9742"/>
        <dbReference type="Rhea" id="RHEA-COMP:10128"/>
        <dbReference type="ChEBI" id="CHEBI:15378"/>
        <dbReference type="ChEBI" id="CHEBI:30616"/>
        <dbReference type="ChEBI" id="CHEBI:33019"/>
        <dbReference type="ChEBI" id="CHEBI:33384"/>
        <dbReference type="ChEBI" id="CHEBI:78442"/>
        <dbReference type="ChEBI" id="CHEBI:78533"/>
        <dbReference type="ChEBI" id="CHEBI:456215"/>
        <dbReference type="EC" id="6.1.1.11"/>
    </reaction>
</comment>
<dbReference type="Pfam" id="PF00587">
    <property type="entry name" value="tRNA-synt_2b"/>
    <property type="match status" value="1"/>
</dbReference>
<dbReference type="PROSITE" id="PS50862">
    <property type="entry name" value="AA_TRNA_LIGASE_II"/>
    <property type="match status" value="1"/>
</dbReference>
<keyword evidence="5" id="KW-0963">Cytoplasm</keyword>
<keyword evidence="9" id="KW-0648">Protein biosynthesis</keyword>
<evidence type="ECO:0000256" key="5">
    <source>
        <dbReference type="ARBA" id="ARBA00022490"/>
    </source>
</evidence>
<evidence type="ECO:0000256" key="4">
    <source>
        <dbReference type="ARBA" id="ARBA00012840"/>
    </source>
</evidence>
<evidence type="ECO:0000256" key="3">
    <source>
        <dbReference type="ARBA" id="ARBA00010728"/>
    </source>
</evidence>
<evidence type="ECO:0000256" key="9">
    <source>
        <dbReference type="ARBA" id="ARBA00022917"/>
    </source>
</evidence>
<dbReference type="GO" id="GO:0004828">
    <property type="term" value="F:serine-tRNA ligase activity"/>
    <property type="evidence" value="ECO:0007669"/>
    <property type="project" value="UniProtKB-UniRule"/>
</dbReference>
<dbReference type="GO" id="GO:0006434">
    <property type="term" value="P:seryl-tRNA aminoacylation"/>
    <property type="evidence" value="ECO:0007669"/>
    <property type="project" value="UniProtKB-UniRule"/>
</dbReference>
<feature type="site" description="Important for serine binding" evidence="15">
    <location>
        <position position="381"/>
    </location>
</feature>
<reference evidence="19 20" key="1">
    <citation type="journal article" date="2016" name="Nat. Commun.">
        <title>Thousands of microbial genomes shed light on interconnected biogeochemical processes in an aquifer system.</title>
        <authorList>
            <person name="Anantharaman K."/>
            <person name="Brown C.T."/>
            <person name="Hug L.A."/>
            <person name="Sharon I."/>
            <person name="Castelle C.J."/>
            <person name="Probst A.J."/>
            <person name="Thomas B.C."/>
            <person name="Singh A."/>
            <person name="Wilkins M.J."/>
            <person name="Karaoz U."/>
            <person name="Brodie E.L."/>
            <person name="Williams K.H."/>
            <person name="Hubbard S.S."/>
            <person name="Banfield J.F."/>
        </authorList>
    </citation>
    <scope>NUCLEOTIDE SEQUENCE [LARGE SCALE GENOMIC DNA]</scope>
</reference>
<accession>A0A1G2PJ18</accession>
<feature type="binding site" evidence="16">
    <location>
        <begin position="271"/>
        <end position="274"/>
    </location>
    <ligand>
        <name>ATP</name>
        <dbReference type="ChEBI" id="CHEBI:30616"/>
    </ligand>
</feature>
<evidence type="ECO:0000256" key="14">
    <source>
        <dbReference type="NCBIfam" id="TIGR00414"/>
    </source>
</evidence>
<comment type="pathway">
    <text evidence="2">Aminoacyl-tRNA biosynthesis; selenocysteinyl-tRNA(Sec) biosynthesis; L-seryl-tRNA(Sec) from L-serine and tRNA(Sec): step 1/1.</text>
</comment>
<comment type="caution">
    <text evidence="19">The sequence shown here is derived from an EMBL/GenBank/DDBJ whole genome shotgun (WGS) entry which is preliminary data.</text>
</comment>
<dbReference type="Proteomes" id="UP000177629">
    <property type="component" value="Unassembled WGS sequence"/>
</dbReference>
<dbReference type="EC" id="6.1.1.11" evidence="4 14"/>
<dbReference type="Pfam" id="PF02403">
    <property type="entry name" value="Seryl_tRNA_N"/>
    <property type="match status" value="1"/>
</dbReference>
<feature type="coiled-coil region" evidence="17">
    <location>
        <begin position="37"/>
        <end position="64"/>
    </location>
</feature>
<evidence type="ECO:0000256" key="13">
    <source>
        <dbReference type="ARBA" id="ARBA00048823"/>
    </source>
</evidence>
<evidence type="ECO:0000256" key="7">
    <source>
        <dbReference type="ARBA" id="ARBA00022741"/>
    </source>
</evidence>
<dbReference type="GO" id="GO:0005524">
    <property type="term" value="F:ATP binding"/>
    <property type="evidence" value="ECO:0007669"/>
    <property type="project" value="UniProtKB-KW"/>
</dbReference>
<comment type="similarity">
    <text evidence="3">Belongs to the class-II aminoacyl-tRNA synthetase family. Type-1 seryl-tRNA synthetase subfamily.</text>
</comment>
<dbReference type="InterPro" id="IPR015866">
    <property type="entry name" value="Ser-tRNA-synth_1_N"/>
</dbReference>
<feature type="binding site" evidence="15">
    <location>
        <position position="255"/>
    </location>
    <ligand>
        <name>L-serine</name>
        <dbReference type="ChEBI" id="CHEBI:33384"/>
    </ligand>
</feature>
<evidence type="ECO:0000313" key="19">
    <source>
        <dbReference type="EMBL" id="OHA47631.1"/>
    </source>
</evidence>
<feature type="binding site" evidence="15">
    <location>
        <position position="278"/>
    </location>
    <ligand>
        <name>L-serine</name>
        <dbReference type="ChEBI" id="CHEBI:33384"/>
    </ligand>
</feature>
<evidence type="ECO:0000259" key="18">
    <source>
        <dbReference type="PROSITE" id="PS50862"/>
    </source>
</evidence>
<protein>
    <recommendedName>
        <fullName evidence="11 14">Serine--tRNA ligase</fullName>
        <ecNumber evidence="4 14">6.1.1.11</ecNumber>
    </recommendedName>
</protein>
<dbReference type="PRINTS" id="PR00981">
    <property type="entry name" value="TRNASYNTHSER"/>
</dbReference>
<evidence type="ECO:0000256" key="17">
    <source>
        <dbReference type="SAM" id="Coils"/>
    </source>
</evidence>
<gene>
    <name evidence="19" type="ORF">A2806_03365</name>
</gene>
<dbReference type="SUPFAM" id="SSF55681">
    <property type="entry name" value="Class II aaRS and biotin synthetases"/>
    <property type="match status" value="1"/>
</dbReference>
<evidence type="ECO:0000313" key="20">
    <source>
        <dbReference type="Proteomes" id="UP000177629"/>
    </source>
</evidence>
<evidence type="ECO:0000256" key="2">
    <source>
        <dbReference type="ARBA" id="ARBA00005045"/>
    </source>
</evidence>
<dbReference type="InterPro" id="IPR033729">
    <property type="entry name" value="SerRS_core"/>
</dbReference>
<keyword evidence="8 16" id="KW-0067">ATP-binding</keyword>
<dbReference type="SUPFAM" id="SSF46589">
    <property type="entry name" value="tRNA-binding arm"/>
    <property type="match status" value="1"/>
</dbReference>
<dbReference type="PIRSF" id="PIRSF001529">
    <property type="entry name" value="Ser-tRNA-synth_IIa"/>
    <property type="match status" value="1"/>
</dbReference>
<evidence type="ECO:0000256" key="15">
    <source>
        <dbReference type="PIRSR" id="PIRSR001529-1"/>
    </source>
</evidence>
<feature type="binding site" evidence="16">
    <location>
        <begin position="346"/>
        <end position="349"/>
    </location>
    <ligand>
        <name>ATP</name>
        <dbReference type="ChEBI" id="CHEBI:30616"/>
    </ligand>
</feature>
<dbReference type="PANTHER" id="PTHR43697">
    <property type="entry name" value="SERYL-TRNA SYNTHETASE"/>
    <property type="match status" value="1"/>
</dbReference>
<dbReference type="GO" id="GO:0005737">
    <property type="term" value="C:cytoplasm"/>
    <property type="evidence" value="ECO:0007669"/>
    <property type="project" value="UniProtKB-SubCell"/>
</dbReference>
<keyword evidence="7" id="KW-0547">Nucleotide-binding</keyword>
<sequence>MLDIKFIRENPNIVKDGLRRKGADVDIDALLALDAEHRQILKQLEDLRAVLNQLSKDIAEGDDDKKKDAEDIKVRLKNLEPTQRDLSQKLGQTLLQLPNLPLVSMLEGKDECDNKVVREGGEKIDFSFKPKNYLTLAEDLDLIDMERGAKVAGTRFGILKNEVALLEFALIRYGQDLLLSEGFTPVIALSMIKPEMFRGMGRLAADQEEDRYYLQKDDLYLAGSAEHTIGPMHSGEILKESELPKRYLGFSTCFRREAGSYGKDTKGILRVHQFDKLEMFVFAKPEDSEEELERLVAWQERLVQGLGFSYRVVEICTGDMGWTDAHQFDIETWLPGQNGGKGEYRETHSASNTTDFQARGINVRYKNKAGKTDYVHMLNATAIAIGRMLIAIIENYQQNDGSIVVPDILRPYVNFERIS</sequence>
<evidence type="ECO:0000256" key="12">
    <source>
        <dbReference type="ARBA" id="ARBA00047929"/>
    </source>
</evidence>
<dbReference type="CDD" id="cd00770">
    <property type="entry name" value="SerRS_core"/>
    <property type="match status" value="1"/>
</dbReference>
<dbReference type="InterPro" id="IPR042103">
    <property type="entry name" value="SerRS_1_N_sf"/>
</dbReference>
<organism evidence="19 20">
    <name type="scientific">Candidatus Terrybacteria bacterium RIFCSPHIGHO2_01_FULL_48_17</name>
    <dbReference type="NCBI Taxonomy" id="1802362"/>
    <lineage>
        <taxon>Bacteria</taxon>
        <taxon>Candidatus Terryibacteriota</taxon>
    </lineage>
</organism>
<evidence type="ECO:0000256" key="8">
    <source>
        <dbReference type="ARBA" id="ARBA00022840"/>
    </source>
</evidence>
<dbReference type="AlphaFoldDB" id="A0A1G2PJ18"/>
<keyword evidence="17" id="KW-0175">Coiled coil</keyword>
<keyword evidence="10" id="KW-0030">Aminoacyl-tRNA synthetase</keyword>
<dbReference type="InterPro" id="IPR006195">
    <property type="entry name" value="aa-tRNA-synth_II"/>
</dbReference>
<dbReference type="Gene3D" id="1.10.287.40">
    <property type="entry name" value="Serine-tRNA synthetase, tRNA binding domain"/>
    <property type="match status" value="1"/>
</dbReference>
<name>A0A1G2PJ18_9BACT</name>
<evidence type="ECO:0000256" key="6">
    <source>
        <dbReference type="ARBA" id="ARBA00022598"/>
    </source>
</evidence>